<dbReference type="EMBL" id="KC977571">
    <property type="protein sequence ID" value="AGO85218.2"/>
    <property type="molecule type" value="Genomic_DNA"/>
</dbReference>
<name>S4VXX1_9VIRU</name>
<reference evidence="1 2" key="1">
    <citation type="journal article" date="2013" name="Science">
        <title>Pandoraviruses: amoeba viruses with genomes up to 2.5 Mb reaching that of parasitic eukaryotes.</title>
        <authorList>
            <person name="Philippe N."/>
            <person name="Legendre M."/>
            <person name="Doutre G."/>
            <person name="Coute Y."/>
            <person name="Poirot O."/>
            <person name="Lescot M."/>
            <person name="Arslan D."/>
            <person name="Seltzer V."/>
            <person name="Bertaux L."/>
            <person name="Bruley C."/>
            <person name="Garin J."/>
            <person name="Claverie J.M."/>
            <person name="Abergel C."/>
        </authorList>
    </citation>
    <scope>NUCLEOTIDE SEQUENCE [LARGE SCALE GENOMIC DNA]</scope>
</reference>
<organism evidence="1 2">
    <name type="scientific">Pandoravirus salinus</name>
    <dbReference type="NCBI Taxonomy" id="1349410"/>
    <lineage>
        <taxon>Viruses</taxon>
        <taxon>Pandoravirus</taxon>
    </lineage>
</organism>
<sequence>MIADDEQPPLNLADLPAELLVDITRRAAGRHPLQAIGLCEAHPTLRAWCGERLVDRADLTPTIQRNLATMRDKDGSMSDRVSLFQVARAAAQRDAMRKCVLYALYSLYATVGPNSNPPIYVPLVPYDSNRSEQEWAALVAGLVRGHDDKAFVDHAQVHGGALSRLDRNHLRAWNPPQEQDYAAVDRVLTQAFVRAVLGTGSEAAAPAMCASIDIRRAYPDDASLPGGFYVRHGRRGFTELSIGNIIDLWYPHVVGVEFEETNVHGEPVYISGKALAEWRARENELERAMDDIMRDVMVPSDQFGVPWSSVAVAAKLLMSDEL</sequence>
<evidence type="ECO:0000313" key="2">
    <source>
        <dbReference type="Proteomes" id="UP000204584"/>
    </source>
</evidence>
<dbReference type="KEGG" id="vg:16607005"/>
<evidence type="ECO:0000313" key="1">
    <source>
        <dbReference type="EMBL" id="AGO85218.2"/>
    </source>
</evidence>
<protein>
    <submittedName>
        <fullName evidence="1">Uncharacterized protein</fullName>
    </submittedName>
</protein>
<dbReference type="GeneID" id="16607005"/>
<keyword evidence="2" id="KW-1185">Reference proteome</keyword>
<dbReference type="RefSeq" id="YP_008438292.2">
    <property type="nucleotide sequence ID" value="NC_022098.1"/>
</dbReference>
<proteinExistence type="predicted"/>
<accession>S4VXX1</accession>
<gene>
    <name evidence="1" type="ORF">psal_cds_1030</name>
</gene>
<dbReference type="Proteomes" id="UP000204584">
    <property type="component" value="Segment"/>
</dbReference>